<evidence type="ECO:0000313" key="1">
    <source>
        <dbReference type="EMBL" id="GIH00002.1"/>
    </source>
</evidence>
<reference evidence="1 2" key="1">
    <citation type="submission" date="2021-01" db="EMBL/GenBank/DDBJ databases">
        <title>Whole genome shotgun sequence of Plantactinospora mayteni NBRC 109088.</title>
        <authorList>
            <person name="Komaki H."/>
            <person name="Tamura T."/>
        </authorList>
    </citation>
    <scope>NUCLEOTIDE SEQUENCE [LARGE SCALE GENOMIC DNA]</scope>
    <source>
        <strain evidence="1 2">NBRC 109088</strain>
    </source>
</reference>
<dbReference type="EMBL" id="BONX01000049">
    <property type="protein sequence ID" value="GIH00002.1"/>
    <property type="molecule type" value="Genomic_DNA"/>
</dbReference>
<evidence type="ECO:0000313" key="2">
    <source>
        <dbReference type="Proteomes" id="UP000621500"/>
    </source>
</evidence>
<comment type="caution">
    <text evidence="1">The sequence shown here is derived from an EMBL/GenBank/DDBJ whole genome shotgun (WGS) entry which is preliminary data.</text>
</comment>
<proteinExistence type="predicted"/>
<gene>
    <name evidence="1" type="ORF">Pma05_65740</name>
</gene>
<dbReference type="Proteomes" id="UP000621500">
    <property type="component" value="Unassembled WGS sequence"/>
</dbReference>
<dbReference type="RefSeq" id="WP_203861332.1">
    <property type="nucleotide sequence ID" value="NZ_BAAAZQ010000021.1"/>
</dbReference>
<sequence length="93" mass="10445">MRGDAYSSDPPPRMTLEQQNERLKAELASCQQALCHLQSRLTEAKVRLGMISRIVRDVERTRRAPGVSFAAVRAALYVQPDRLRDLGADLPIL</sequence>
<organism evidence="1 2">
    <name type="scientific">Plantactinospora mayteni</name>
    <dbReference type="NCBI Taxonomy" id="566021"/>
    <lineage>
        <taxon>Bacteria</taxon>
        <taxon>Bacillati</taxon>
        <taxon>Actinomycetota</taxon>
        <taxon>Actinomycetes</taxon>
        <taxon>Micromonosporales</taxon>
        <taxon>Micromonosporaceae</taxon>
        <taxon>Plantactinospora</taxon>
    </lineage>
</organism>
<accession>A0ABQ4EZF1</accession>
<protein>
    <submittedName>
        <fullName evidence="1">Uncharacterized protein</fullName>
    </submittedName>
</protein>
<name>A0ABQ4EZF1_9ACTN</name>
<keyword evidence="2" id="KW-1185">Reference proteome</keyword>